<feature type="domain" description="Aldehyde oxidase/xanthine dehydrogenase a/b hammerhead" evidence="2">
    <location>
        <begin position="238"/>
        <end position="316"/>
    </location>
</feature>
<dbReference type="InterPro" id="IPR008274">
    <property type="entry name" value="AldOxase/xan_DH_MoCoBD1"/>
</dbReference>
<dbReference type="EMBL" id="FOFG01000024">
    <property type="protein sequence ID" value="SER54314.1"/>
    <property type="molecule type" value="Genomic_DNA"/>
</dbReference>
<dbReference type="PANTHER" id="PTHR47495">
    <property type="entry name" value="ALDEHYDE DEHYDROGENASE"/>
    <property type="match status" value="1"/>
</dbReference>
<evidence type="ECO:0000313" key="4">
    <source>
        <dbReference type="Proteomes" id="UP000199647"/>
    </source>
</evidence>
<dbReference type="SMART" id="SM01008">
    <property type="entry name" value="Ald_Xan_dh_C"/>
    <property type="match status" value="1"/>
</dbReference>
<dbReference type="Pfam" id="PF02738">
    <property type="entry name" value="MoCoBD_1"/>
    <property type="match status" value="1"/>
</dbReference>
<dbReference type="Pfam" id="PF20256">
    <property type="entry name" value="MoCoBD_2"/>
    <property type="match status" value="2"/>
</dbReference>
<protein>
    <submittedName>
        <fullName evidence="3">Isoquinoline 1-oxidoreductase, beta subunit</fullName>
    </submittedName>
</protein>
<dbReference type="InterPro" id="IPR012368">
    <property type="entry name" value="OxRdtase_Mopterin-bd_su_IorB"/>
</dbReference>
<evidence type="ECO:0000313" key="3">
    <source>
        <dbReference type="EMBL" id="SER54314.1"/>
    </source>
</evidence>
<dbReference type="RefSeq" id="WP_177176958.1">
    <property type="nucleotide sequence ID" value="NZ_FOFG01000024.1"/>
</dbReference>
<dbReference type="GO" id="GO:0016491">
    <property type="term" value="F:oxidoreductase activity"/>
    <property type="evidence" value="ECO:0007669"/>
    <property type="project" value="InterPro"/>
</dbReference>
<sequence>MAKKISGPSYGLLEPGDLSVTSRRRFLQGGGAGLLMGFVWLRNGKAWAAGEEPSLKVIGGGDNNGGNTFQGFQPGGFIRIAGDGKITFIIPNTEMGQGIYTGESMLIAEELEVGLDQITVIPAPPNEQLYQQPILKSQATGGSTSIRGAWIPLRQAGAAARTMLVAAAAARWGVPAGECTAERAVVKHGPTGRTLGYGELVDDASKQTVPADIVLKDPKDFKLVGKPAKRIDTPSKVNGSALYGIDVRLPGMKIAAVEVCPVVDGKLKDVDTRPARAVPGVVDVVKLDNAVAVIGDHFWAARQGLAALDINWDNGSKENVSTQRIVEDLKTASEVGKPVMGRTVGDVAAGFRNAAKTVEAVYQLPFLAHATMEPINTTVHVRPDACEIWVGTQAPTAVQKAAADLTGLPVEKVIVNNYMIGGGFGRRLIADSIVQAVNIAKQVSYPVKVIWTREQDIKHDLFRPAYYDHIKAGLGADGMPTVFTDRVTGGSVLGSYLPKGLPEGVLDTDAIEGAAETPYDFPATQVDWVRKDPPIKVNWWRGVGPTHNVFVVESFIDEMAQAAGKDPVEYRRALLGKNPRALAVLNLAAEKAGWGEKLPDRTGRGISLHDSFGSYLAVVLETSVSPAGEVKLRRITAAVDCGININPNSVKAQVEGGFVFGLSAALYNGITLANGQVEQNNFNDYRQIRINEIPPFEVHIVASGENPGGLGESGTVSAAPSLGNAIFAATGVRLRTLPFDREELRQKGSDGSVLSMVAPVGLAVAGLASSDGAKTSSDPARPDLSLSSEMV</sequence>
<dbReference type="Proteomes" id="UP000199647">
    <property type="component" value="Unassembled WGS sequence"/>
</dbReference>
<organism evidence="3 4">
    <name type="scientific">Faunimonas pinastri</name>
    <dbReference type="NCBI Taxonomy" id="1855383"/>
    <lineage>
        <taxon>Bacteria</taxon>
        <taxon>Pseudomonadati</taxon>
        <taxon>Pseudomonadota</taxon>
        <taxon>Alphaproteobacteria</taxon>
        <taxon>Hyphomicrobiales</taxon>
        <taxon>Afifellaceae</taxon>
        <taxon>Faunimonas</taxon>
    </lineage>
</organism>
<name>A0A1H9Q1L0_9HYPH</name>
<dbReference type="Gene3D" id="3.30.365.10">
    <property type="entry name" value="Aldehyde oxidase/xanthine dehydrogenase, molybdopterin binding domain"/>
    <property type="match status" value="5"/>
</dbReference>
<dbReference type="PANTHER" id="PTHR47495:SF2">
    <property type="entry name" value="ALDEHYDE DEHYDROGENASE"/>
    <property type="match status" value="1"/>
</dbReference>
<dbReference type="AlphaFoldDB" id="A0A1H9Q1L0"/>
<dbReference type="InterPro" id="IPR046867">
    <property type="entry name" value="AldOxase/xan_DH_MoCoBD2"/>
</dbReference>
<dbReference type="STRING" id="1855383.SAMN05216548_12423"/>
<gene>
    <name evidence="3" type="ORF">SAMN05216548_12423</name>
</gene>
<dbReference type="InterPro" id="IPR006311">
    <property type="entry name" value="TAT_signal"/>
</dbReference>
<accession>A0A1H9Q1L0</accession>
<evidence type="ECO:0000259" key="2">
    <source>
        <dbReference type="SMART" id="SM01008"/>
    </source>
</evidence>
<dbReference type="PROSITE" id="PS51318">
    <property type="entry name" value="TAT"/>
    <property type="match status" value="1"/>
</dbReference>
<dbReference type="Gene3D" id="3.90.1170.50">
    <property type="entry name" value="Aldehyde oxidase/xanthine dehydrogenase, a/b hammerhead"/>
    <property type="match status" value="1"/>
</dbReference>
<keyword evidence="4" id="KW-1185">Reference proteome</keyword>
<dbReference type="SUPFAM" id="SSF56003">
    <property type="entry name" value="Molybdenum cofactor-binding domain"/>
    <property type="match status" value="2"/>
</dbReference>
<feature type="region of interest" description="Disordered" evidence="1">
    <location>
        <begin position="768"/>
        <end position="791"/>
    </location>
</feature>
<proteinExistence type="predicted"/>
<evidence type="ECO:0000256" key="1">
    <source>
        <dbReference type="SAM" id="MobiDB-lite"/>
    </source>
</evidence>
<reference evidence="3 4" key="1">
    <citation type="submission" date="2016-10" db="EMBL/GenBank/DDBJ databases">
        <authorList>
            <person name="de Groot N.N."/>
        </authorList>
    </citation>
    <scope>NUCLEOTIDE SEQUENCE [LARGE SCALE GENOMIC DNA]</scope>
    <source>
        <strain evidence="3 4">A52C2</strain>
    </source>
</reference>
<dbReference type="InterPro" id="IPR000674">
    <property type="entry name" value="Ald_Oxase/Xan_DH_a/b"/>
</dbReference>
<dbReference type="InterPro" id="IPR052516">
    <property type="entry name" value="N-heterocyclic_Hydroxylase"/>
</dbReference>
<dbReference type="InterPro" id="IPR037165">
    <property type="entry name" value="AldOxase/xan_DH_Mopterin-bd_sf"/>
</dbReference>
<dbReference type="PIRSF" id="PIRSF036389">
    <property type="entry name" value="IOR_B"/>
    <property type="match status" value="1"/>
</dbReference>